<dbReference type="AlphaFoldDB" id="A0A812RZ78"/>
<gene>
    <name evidence="2" type="primary">FRQ1</name>
    <name evidence="2" type="ORF">SPIL2461_LOCUS11267</name>
</gene>
<name>A0A812RZ78_SYMPI</name>
<feature type="non-terminal residue" evidence="2">
    <location>
        <position position="82"/>
    </location>
</feature>
<protein>
    <submittedName>
        <fullName evidence="2">FRQ1 protein</fullName>
    </submittedName>
</protein>
<dbReference type="Proteomes" id="UP000649617">
    <property type="component" value="Unassembled WGS sequence"/>
</dbReference>
<keyword evidence="1" id="KW-1133">Transmembrane helix</keyword>
<keyword evidence="1" id="KW-0472">Membrane</keyword>
<feature type="non-terminal residue" evidence="2">
    <location>
        <position position="1"/>
    </location>
</feature>
<organism evidence="2 3">
    <name type="scientific">Symbiodinium pilosum</name>
    <name type="common">Dinoflagellate</name>
    <dbReference type="NCBI Taxonomy" id="2952"/>
    <lineage>
        <taxon>Eukaryota</taxon>
        <taxon>Sar</taxon>
        <taxon>Alveolata</taxon>
        <taxon>Dinophyceae</taxon>
        <taxon>Suessiales</taxon>
        <taxon>Symbiodiniaceae</taxon>
        <taxon>Symbiodinium</taxon>
    </lineage>
</organism>
<evidence type="ECO:0000256" key="1">
    <source>
        <dbReference type="SAM" id="Phobius"/>
    </source>
</evidence>
<keyword evidence="3" id="KW-1185">Reference proteome</keyword>
<evidence type="ECO:0000313" key="2">
    <source>
        <dbReference type="EMBL" id="CAE7457556.1"/>
    </source>
</evidence>
<dbReference type="EMBL" id="CAJNIZ010022035">
    <property type="protein sequence ID" value="CAE7457556.1"/>
    <property type="molecule type" value="Genomic_DNA"/>
</dbReference>
<comment type="caution">
    <text evidence="2">The sequence shown here is derived from an EMBL/GenBank/DDBJ whole genome shotgun (WGS) entry which is preliminary data.</text>
</comment>
<keyword evidence="1" id="KW-0812">Transmembrane</keyword>
<sequence>YAASPWIRTTSFPAIILGLCLAPYFRCLFNKEVAFVDMLSIDQTDPEQKELGIYSIGGFLKMSDRLHVLWSPDYLTRLWCVF</sequence>
<dbReference type="OrthoDB" id="433935at2759"/>
<proteinExistence type="predicted"/>
<reference evidence="2" key="1">
    <citation type="submission" date="2021-02" db="EMBL/GenBank/DDBJ databases">
        <authorList>
            <person name="Dougan E. K."/>
            <person name="Rhodes N."/>
            <person name="Thang M."/>
            <person name="Chan C."/>
        </authorList>
    </citation>
    <scope>NUCLEOTIDE SEQUENCE</scope>
</reference>
<accession>A0A812RZ78</accession>
<feature type="transmembrane region" description="Helical" evidence="1">
    <location>
        <begin position="6"/>
        <end position="25"/>
    </location>
</feature>
<evidence type="ECO:0000313" key="3">
    <source>
        <dbReference type="Proteomes" id="UP000649617"/>
    </source>
</evidence>